<evidence type="ECO:0000256" key="2">
    <source>
        <dbReference type="SAM" id="SignalP"/>
    </source>
</evidence>
<feature type="compositionally biased region" description="Basic and acidic residues" evidence="1">
    <location>
        <begin position="219"/>
        <end position="242"/>
    </location>
</feature>
<gene>
    <name evidence="3" type="ORF">ATE48_09865</name>
</gene>
<feature type="signal peptide" evidence="2">
    <location>
        <begin position="1"/>
        <end position="22"/>
    </location>
</feature>
<evidence type="ECO:0000313" key="4">
    <source>
        <dbReference type="Proteomes" id="UP000092498"/>
    </source>
</evidence>
<dbReference type="AlphaFoldDB" id="A0A1B1AI12"/>
<dbReference type="STRING" id="1759059.ATE48_09865"/>
<dbReference type="InParanoid" id="A0A1B1AI12"/>
<feature type="chain" id="PRO_5008518841" evidence="2">
    <location>
        <begin position="23"/>
        <end position="465"/>
    </location>
</feature>
<dbReference type="OrthoDB" id="7203852at2"/>
<dbReference type="KEGG" id="cbot:ATE48_09865"/>
<keyword evidence="2" id="KW-0732">Signal</keyword>
<sequence length="465" mass="48955">MKSKLYAGALAVALGLATPAHAQFVSVGTPGATSIVLPVSGITYFNRAGATLADQQADLEACHSSVIAMQQPYQSSGAGAAYGLVGALTEAAIASGQQQIAQRRALHPHYENCMVMRGWRVVRLSETRGAELDTLDQASLATQLAPLVGAETPEGEVARVFGNEIAQASSALYGYPTNTQARSLSIQALPPESSAYISPPATTEERNARRRRPGSGPQTREEYDARRNAIEAEHSGDRRDAAERQAIQERATAELVGPGDVANAVRPRDVARLPENSTLLIVRVHGLLYGSGVILMRPGAEEDTVDFVSAIVPTAFISGPKEQTVIARVPPGRWRLSGFVGAAGYVTSLCMGSPTFDIAEGDVVFAGSFGFGTATPRIDLSLDPARTALATAPNLAARVHAAEYRNGDTFVCGAAANFYGYEIADAPYLDSYRFGSRVNYTPPAALAPSEAPALAREVSTPAPAN</sequence>
<protein>
    <submittedName>
        <fullName evidence="3">Uncharacterized protein</fullName>
    </submittedName>
</protein>
<accession>A0A1B1AI12</accession>
<reference evidence="3 4" key="1">
    <citation type="submission" date="2015-11" db="EMBL/GenBank/DDBJ databases">
        <title>Whole-Genome Sequence of Candidatus Oderbacter manganicum from the National Park Lower Oder Valley, Germany.</title>
        <authorList>
            <person name="Braun B."/>
            <person name="Liere K."/>
            <person name="Szewzyk U."/>
        </authorList>
    </citation>
    <scope>NUCLEOTIDE SEQUENCE [LARGE SCALE GENOMIC DNA]</scope>
    <source>
        <strain evidence="3 4">OTSz_A_272</strain>
    </source>
</reference>
<feature type="region of interest" description="Disordered" evidence="1">
    <location>
        <begin position="190"/>
        <end position="242"/>
    </location>
</feature>
<dbReference type="Proteomes" id="UP000092498">
    <property type="component" value="Chromosome"/>
</dbReference>
<organism evidence="3 4">
    <name type="scientific">Candidatus Viadribacter manganicus</name>
    <dbReference type="NCBI Taxonomy" id="1759059"/>
    <lineage>
        <taxon>Bacteria</taxon>
        <taxon>Pseudomonadati</taxon>
        <taxon>Pseudomonadota</taxon>
        <taxon>Alphaproteobacteria</taxon>
        <taxon>Hyphomonadales</taxon>
        <taxon>Hyphomonadaceae</taxon>
        <taxon>Candidatus Viadribacter</taxon>
    </lineage>
</organism>
<name>A0A1B1AI12_9PROT</name>
<evidence type="ECO:0000256" key="1">
    <source>
        <dbReference type="SAM" id="MobiDB-lite"/>
    </source>
</evidence>
<keyword evidence="4" id="KW-1185">Reference proteome</keyword>
<proteinExistence type="predicted"/>
<dbReference type="RefSeq" id="WP_066770810.1">
    <property type="nucleotide sequence ID" value="NZ_CP013244.1"/>
</dbReference>
<dbReference type="EMBL" id="CP013244">
    <property type="protein sequence ID" value="ANP46203.1"/>
    <property type="molecule type" value="Genomic_DNA"/>
</dbReference>
<evidence type="ECO:0000313" key="3">
    <source>
        <dbReference type="EMBL" id="ANP46203.1"/>
    </source>
</evidence>